<dbReference type="Pfam" id="PF09835">
    <property type="entry name" value="DUF2062"/>
    <property type="match status" value="1"/>
</dbReference>
<feature type="domain" description="DUF2062" evidence="2">
    <location>
        <begin position="31"/>
        <end position="160"/>
    </location>
</feature>
<organism evidence="3 4">
    <name type="scientific">Methylohalomonas lacus</name>
    <dbReference type="NCBI Taxonomy" id="398773"/>
    <lineage>
        <taxon>Bacteria</taxon>
        <taxon>Pseudomonadati</taxon>
        <taxon>Pseudomonadota</taxon>
        <taxon>Gammaproteobacteria</taxon>
        <taxon>Methylohalomonadales</taxon>
        <taxon>Methylohalomonadaceae</taxon>
        <taxon>Methylohalomonas</taxon>
    </lineage>
</organism>
<dbReference type="InterPro" id="IPR018639">
    <property type="entry name" value="DUF2062"/>
</dbReference>
<gene>
    <name evidence="3" type="ORF">J2T55_001980</name>
</gene>
<sequence>MAGFIRRQRNRNRQRFKNWQRNHPRLNWLLHAGGCLHWDRESVARGIAVGLFVGLTPTVGIQTVFMLVGCMLLRGYFPAAFAISWISNPFTMLPLYWLFNVIGEFIFGYLLKPDMFFSPLLGDAGREILLGLLGSLLIATPAAVAGYSITLHVWSYLSRKLERKRAARRSARANKKLNASGAVNGGA</sequence>
<evidence type="ECO:0000256" key="1">
    <source>
        <dbReference type="SAM" id="Phobius"/>
    </source>
</evidence>
<keyword evidence="4" id="KW-1185">Reference proteome</keyword>
<keyword evidence="1" id="KW-0812">Transmembrane</keyword>
<feature type="transmembrane region" description="Helical" evidence="1">
    <location>
        <begin position="93"/>
        <end position="111"/>
    </location>
</feature>
<feature type="transmembrane region" description="Helical" evidence="1">
    <location>
        <begin position="47"/>
        <end position="73"/>
    </location>
</feature>
<evidence type="ECO:0000313" key="3">
    <source>
        <dbReference type="EMBL" id="MCS3903948.1"/>
    </source>
</evidence>
<dbReference type="AlphaFoldDB" id="A0AAE3HMB3"/>
<feature type="transmembrane region" description="Helical" evidence="1">
    <location>
        <begin position="131"/>
        <end position="157"/>
    </location>
</feature>
<comment type="caution">
    <text evidence="3">The sequence shown here is derived from an EMBL/GenBank/DDBJ whole genome shotgun (WGS) entry which is preliminary data.</text>
</comment>
<dbReference type="PANTHER" id="PTHR40547">
    <property type="entry name" value="SLL0298 PROTEIN"/>
    <property type="match status" value="1"/>
</dbReference>
<keyword evidence="1" id="KW-1133">Transmembrane helix</keyword>
<name>A0AAE3HMB3_9GAMM</name>
<dbReference type="Proteomes" id="UP001204445">
    <property type="component" value="Unassembled WGS sequence"/>
</dbReference>
<keyword evidence="1" id="KW-0472">Membrane</keyword>
<proteinExistence type="predicted"/>
<dbReference type="PANTHER" id="PTHR40547:SF1">
    <property type="entry name" value="SLL0298 PROTEIN"/>
    <property type="match status" value="1"/>
</dbReference>
<evidence type="ECO:0000313" key="4">
    <source>
        <dbReference type="Proteomes" id="UP001204445"/>
    </source>
</evidence>
<protein>
    <submittedName>
        <fullName evidence="3">Uncharacterized protein (DUF2062 family)</fullName>
    </submittedName>
</protein>
<evidence type="ECO:0000259" key="2">
    <source>
        <dbReference type="Pfam" id="PF09835"/>
    </source>
</evidence>
<accession>A0AAE3HMB3</accession>
<reference evidence="3" key="1">
    <citation type="submission" date="2022-08" db="EMBL/GenBank/DDBJ databases">
        <title>Genomic Encyclopedia of Type Strains, Phase III (KMG-III): the genomes of soil and plant-associated and newly described type strains.</title>
        <authorList>
            <person name="Whitman W."/>
        </authorList>
    </citation>
    <scope>NUCLEOTIDE SEQUENCE</scope>
    <source>
        <strain evidence="3">HMT 1</strain>
    </source>
</reference>
<dbReference type="EMBL" id="JANUCT010000014">
    <property type="protein sequence ID" value="MCS3903948.1"/>
    <property type="molecule type" value="Genomic_DNA"/>
</dbReference>
<dbReference type="RefSeq" id="WP_259055931.1">
    <property type="nucleotide sequence ID" value="NZ_JANUCT010000014.1"/>
</dbReference>